<accession>A0A1H3PY28</accession>
<evidence type="ECO:0000313" key="2">
    <source>
        <dbReference type="Proteomes" id="UP000198935"/>
    </source>
</evidence>
<dbReference type="InterPro" id="IPR025083">
    <property type="entry name" value="DUF3969"/>
</dbReference>
<sequence>MELKIKVKSKEEIQQLLCIIQLGLLQALEKDAITIEEAEGYLFNPFSVEQLEKMNIDDKVVDIIRLGCELEDVQSLLPEKLQTTITELINTSIDNIKSLPKPNLPINKILKN</sequence>
<protein>
    <recommendedName>
        <fullName evidence="3">DUF3969 family protein</fullName>
    </recommendedName>
</protein>
<evidence type="ECO:0008006" key="3">
    <source>
        <dbReference type="Google" id="ProtNLM"/>
    </source>
</evidence>
<dbReference type="AlphaFoldDB" id="A0A1H3PY28"/>
<keyword evidence="2" id="KW-1185">Reference proteome</keyword>
<reference evidence="2" key="1">
    <citation type="submission" date="2016-10" db="EMBL/GenBank/DDBJ databases">
        <authorList>
            <person name="Varghese N."/>
            <person name="Submissions S."/>
        </authorList>
    </citation>
    <scope>NUCLEOTIDE SEQUENCE [LARGE SCALE GENOMIC DNA]</scope>
    <source>
        <strain evidence="2">SP</strain>
    </source>
</reference>
<dbReference type="EMBL" id="FNPI01000005">
    <property type="protein sequence ID" value="SDZ05986.1"/>
    <property type="molecule type" value="Genomic_DNA"/>
</dbReference>
<organism evidence="1 2">
    <name type="scientific">Evansella caseinilytica</name>
    <dbReference type="NCBI Taxonomy" id="1503961"/>
    <lineage>
        <taxon>Bacteria</taxon>
        <taxon>Bacillati</taxon>
        <taxon>Bacillota</taxon>
        <taxon>Bacilli</taxon>
        <taxon>Bacillales</taxon>
        <taxon>Bacillaceae</taxon>
        <taxon>Evansella</taxon>
    </lineage>
</organism>
<gene>
    <name evidence="1" type="ORF">SAMN05421736_105267</name>
</gene>
<dbReference type="Proteomes" id="UP000198935">
    <property type="component" value="Unassembled WGS sequence"/>
</dbReference>
<dbReference type="STRING" id="1503961.SAMN05421736_105267"/>
<evidence type="ECO:0000313" key="1">
    <source>
        <dbReference type="EMBL" id="SDZ05986.1"/>
    </source>
</evidence>
<name>A0A1H3PY28_9BACI</name>
<dbReference type="Pfam" id="PF13108">
    <property type="entry name" value="DUF3969"/>
    <property type="match status" value="1"/>
</dbReference>
<proteinExistence type="predicted"/>